<dbReference type="HOGENOM" id="CLU_023166_1_0_7"/>
<evidence type="ECO:0000256" key="8">
    <source>
        <dbReference type="ARBA" id="ARBA00023136"/>
    </source>
</evidence>
<dbReference type="Gene3D" id="1.10.287.130">
    <property type="match status" value="1"/>
</dbReference>
<keyword evidence="12" id="KW-1185">Reference proteome</keyword>
<dbReference type="SMART" id="SM00387">
    <property type="entry name" value="HATPase_c"/>
    <property type="match status" value="1"/>
</dbReference>
<dbReference type="CDD" id="cd18773">
    <property type="entry name" value="PDC1_HK_sensor"/>
    <property type="match status" value="1"/>
</dbReference>
<keyword evidence="8 9" id="KW-0472">Membrane</keyword>
<dbReference type="Pfam" id="PF02518">
    <property type="entry name" value="HATPase_c"/>
    <property type="match status" value="1"/>
</dbReference>
<dbReference type="GO" id="GO:0005886">
    <property type="term" value="C:plasma membrane"/>
    <property type="evidence" value="ECO:0007669"/>
    <property type="project" value="UniProtKB-SubCell"/>
</dbReference>
<keyword evidence="7 9" id="KW-1133">Transmembrane helix</keyword>
<sequence length="560" mass="62641">MKAFHYLQLKWKLTATALSFSLIPLFLLGFVLHGQFSESYEDKLRSNLRLTVLNKADAIDMFLEERVVQLQNIANTNFFSEISNQEKLNSLFDAIYSTSNSFIDLGVFDQQGNHVAYCGPYDLKNINYQDQRWFNQAMLKGVFISDVFMGYRNFPHFVIAVKRREQGRTWILRATIDSDVFNSLVSNVRTGQLGDAYLINSNLLLQTSSRRGGDVLSKAILPEFSPGGNVEIIKWNDHGTRMVAGIMQLNMVDWSLVVLENPEEELSPVIRDQSLVFVLLFVCALMISIGTYFVITSIVRKLMTADKEKSLMDATVMQSSKMASLGKMAAGVAHEVNNPLSIIRESAGWIRDMISDGGFEGVKDLPNLEEALGDIERHVERARSVTHRMLGFARSMEPAQDDVDLNQLVRETVSFLDNEILYRTIWVSYDLSPDLPSISTDFNQVQQVVLNLMENAIDAVGNDGSIKLSTRSNGDFVELEIADSGPGIPPELLSKVFDPFFTTKSAGEGTGLGLSIIYTILKRVGGSVKARNLPEGGAQFIVRLPLVNRNTYIQEEVCPE</sequence>
<evidence type="ECO:0000256" key="9">
    <source>
        <dbReference type="SAM" id="Phobius"/>
    </source>
</evidence>
<feature type="domain" description="Histidine kinase" evidence="10">
    <location>
        <begin position="331"/>
        <end position="548"/>
    </location>
</feature>
<dbReference type="PROSITE" id="PS50109">
    <property type="entry name" value="HIS_KIN"/>
    <property type="match status" value="1"/>
</dbReference>
<reference evidence="11 12" key="1">
    <citation type="submission" date="2009-06" db="EMBL/GenBank/DDBJ databases">
        <title>Complete sequence of Desulfovibrio salexigens DSM 2638.</title>
        <authorList>
            <consortium name="US DOE Joint Genome Institute"/>
            <person name="Lucas S."/>
            <person name="Copeland A."/>
            <person name="Lapidus A."/>
            <person name="Glavina del Rio T."/>
            <person name="Tice H."/>
            <person name="Bruce D."/>
            <person name="Goodwin L."/>
            <person name="Pitluck S."/>
            <person name="Munk A.C."/>
            <person name="Brettin T."/>
            <person name="Detter J.C."/>
            <person name="Han C."/>
            <person name="Tapia R."/>
            <person name="Larimer F."/>
            <person name="Land M."/>
            <person name="Hauser L."/>
            <person name="Kyrpides N."/>
            <person name="Anderson I."/>
            <person name="Wall J.D."/>
            <person name="Arkin A.P."/>
            <person name="Dehal P."/>
            <person name="Chivian D."/>
            <person name="Giles B."/>
            <person name="Hazen T.C."/>
        </authorList>
    </citation>
    <scope>NUCLEOTIDE SEQUENCE [LARGE SCALE GENOMIC DNA]</scope>
    <source>
        <strain evidence="12">ATCC 14822 / DSM 2638 / NCIMB 8403 / VKM B-1763</strain>
    </source>
</reference>
<protein>
    <recommendedName>
        <fullName evidence="3">histidine kinase</fullName>
        <ecNumber evidence="3">2.7.13.3</ecNumber>
    </recommendedName>
</protein>
<name>C6BUB7_MARSD</name>
<dbReference type="PRINTS" id="PR00344">
    <property type="entry name" value="BCTRLSENSOR"/>
</dbReference>
<dbReference type="EC" id="2.7.13.3" evidence="3"/>
<gene>
    <name evidence="11" type="ordered locus">Desal_1865</name>
</gene>
<dbReference type="Proteomes" id="UP000002601">
    <property type="component" value="Chromosome"/>
</dbReference>
<comment type="catalytic activity">
    <reaction evidence="1">
        <text>ATP + protein L-histidine = ADP + protein N-phospho-L-histidine.</text>
        <dbReference type="EC" id="2.7.13.3"/>
    </reaction>
</comment>
<dbReference type="InterPro" id="IPR005467">
    <property type="entry name" value="His_kinase_dom"/>
</dbReference>
<dbReference type="Gene3D" id="3.30.565.10">
    <property type="entry name" value="Histidine kinase-like ATPase, C-terminal domain"/>
    <property type="match status" value="1"/>
</dbReference>
<comment type="subcellular location">
    <subcellularLocation>
        <location evidence="2">Cell membrane</location>
        <topology evidence="2">Multi-pass membrane protein</topology>
    </subcellularLocation>
</comment>
<dbReference type="AlphaFoldDB" id="C6BUB7"/>
<evidence type="ECO:0000256" key="3">
    <source>
        <dbReference type="ARBA" id="ARBA00012438"/>
    </source>
</evidence>
<dbReference type="InterPro" id="IPR003594">
    <property type="entry name" value="HATPase_dom"/>
</dbReference>
<dbReference type="Pfam" id="PF02743">
    <property type="entry name" value="dCache_1"/>
    <property type="match status" value="1"/>
</dbReference>
<dbReference type="Gene3D" id="3.30.450.20">
    <property type="entry name" value="PAS domain"/>
    <property type="match status" value="1"/>
</dbReference>
<dbReference type="RefSeq" id="WP_015851742.1">
    <property type="nucleotide sequence ID" value="NC_012881.1"/>
</dbReference>
<dbReference type="SMART" id="SM00388">
    <property type="entry name" value="HisKA"/>
    <property type="match status" value="1"/>
</dbReference>
<keyword evidence="11" id="KW-0808">Transferase</keyword>
<evidence type="ECO:0000256" key="5">
    <source>
        <dbReference type="ARBA" id="ARBA00022553"/>
    </source>
</evidence>
<evidence type="ECO:0000256" key="1">
    <source>
        <dbReference type="ARBA" id="ARBA00000085"/>
    </source>
</evidence>
<dbReference type="CDD" id="cd00082">
    <property type="entry name" value="HisKA"/>
    <property type="match status" value="1"/>
</dbReference>
<dbReference type="InterPro" id="IPR036097">
    <property type="entry name" value="HisK_dim/P_sf"/>
</dbReference>
<dbReference type="InterPro" id="IPR003661">
    <property type="entry name" value="HisK_dim/P_dom"/>
</dbReference>
<keyword evidence="6 9" id="KW-0812">Transmembrane</keyword>
<keyword evidence="11" id="KW-0418">Kinase</keyword>
<accession>C6BUB7</accession>
<dbReference type="OrthoDB" id="9777714at2"/>
<organism evidence="11 12">
    <name type="scientific">Maridesulfovibrio salexigens (strain ATCC 14822 / DSM 2638 / NCIMB 8403 / VKM B-1763)</name>
    <name type="common">Desulfovibrio salexigens</name>
    <dbReference type="NCBI Taxonomy" id="526222"/>
    <lineage>
        <taxon>Bacteria</taxon>
        <taxon>Pseudomonadati</taxon>
        <taxon>Thermodesulfobacteriota</taxon>
        <taxon>Desulfovibrionia</taxon>
        <taxon>Desulfovibrionales</taxon>
        <taxon>Desulfovibrionaceae</taxon>
        <taxon>Maridesulfovibrio</taxon>
    </lineage>
</organism>
<dbReference type="STRING" id="526222.Desal_1865"/>
<evidence type="ECO:0000256" key="2">
    <source>
        <dbReference type="ARBA" id="ARBA00004651"/>
    </source>
</evidence>
<dbReference type="eggNOG" id="COG4191">
    <property type="taxonomic scope" value="Bacteria"/>
</dbReference>
<evidence type="ECO:0000256" key="7">
    <source>
        <dbReference type="ARBA" id="ARBA00022989"/>
    </source>
</evidence>
<dbReference type="PANTHER" id="PTHR43065:SF42">
    <property type="entry name" value="TWO-COMPONENT SENSOR PPRA"/>
    <property type="match status" value="1"/>
</dbReference>
<dbReference type="InterPro" id="IPR036890">
    <property type="entry name" value="HATPase_C_sf"/>
</dbReference>
<dbReference type="InterPro" id="IPR004358">
    <property type="entry name" value="Sig_transdc_His_kin-like_C"/>
</dbReference>
<evidence type="ECO:0000256" key="6">
    <source>
        <dbReference type="ARBA" id="ARBA00022692"/>
    </source>
</evidence>
<feature type="transmembrane region" description="Helical" evidence="9">
    <location>
        <begin position="275"/>
        <end position="299"/>
    </location>
</feature>
<keyword evidence="5" id="KW-0597">Phosphoprotein</keyword>
<proteinExistence type="predicted"/>
<evidence type="ECO:0000313" key="11">
    <source>
        <dbReference type="EMBL" id="ACS79926.1"/>
    </source>
</evidence>
<dbReference type="GO" id="GO:0000155">
    <property type="term" value="F:phosphorelay sensor kinase activity"/>
    <property type="evidence" value="ECO:0007669"/>
    <property type="project" value="InterPro"/>
</dbReference>
<dbReference type="EMBL" id="CP001649">
    <property type="protein sequence ID" value="ACS79926.1"/>
    <property type="molecule type" value="Genomic_DNA"/>
</dbReference>
<evidence type="ECO:0000259" key="10">
    <source>
        <dbReference type="PROSITE" id="PS50109"/>
    </source>
</evidence>
<keyword evidence="4" id="KW-1003">Cell membrane</keyword>
<dbReference type="Pfam" id="PF00512">
    <property type="entry name" value="HisKA"/>
    <property type="match status" value="1"/>
</dbReference>
<dbReference type="SUPFAM" id="SSF47384">
    <property type="entry name" value="Homodimeric domain of signal transducing histidine kinase"/>
    <property type="match status" value="1"/>
</dbReference>
<dbReference type="SUPFAM" id="SSF55874">
    <property type="entry name" value="ATPase domain of HSP90 chaperone/DNA topoisomerase II/histidine kinase"/>
    <property type="match status" value="1"/>
</dbReference>
<dbReference type="PANTHER" id="PTHR43065">
    <property type="entry name" value="SENSOR HISTIDINE KINASE"/>
    <property type="match status" value="1"/>
</dbReference>
<evidence type="ECO:0000313" key="12">
    <source>
        <dbReference type="Proteomes" id="UP000002601"/>
    </source>
</evidence>
<evidence type="ECO:0000256" key="4">
    <source>
        <dbReference type="ARBA" id="ARBA00022475"/>
    </source>
</evidence>
<dbReference type="KEGG" id="dsa:Desal_1865"/>
<dbReference type="InterPro" id="IPR033479">
    <property type="entry name" value="dCache_1"/>
</dbReference>